<evidence type="ECO:0000313" key="1">
    <source>
        <dbReference type="EMBL" id="PWH81309.1"/>
    </source>
</evidence>
<evidence type="ECO:0000313" key="2">
    <source>
        <dbReference type="Proteomes" id="UP000245370"/>
    </source>
</evidence>
<accession>A0A2U2X0L4</accession>
<keyword evidence="2" id="KW-1185">Reference proteome</keyword>
<dbReference type="AlphaFoldDB" id="A0A2U2X0L4"/>
<reference evidence="1 2" key="2">
    <citation type="submission" date="2018-05" db="EMBL/GenBank/DDBJ databases">
        <authorList>
            <person name="Lanie J.A."/>
            <person name="Ng W.-L."/>
            <person name="Kazmierczak K.M."/>
            <person name="Andrzejewski T.M."/>
            <person name="Davidsen T.M."/>
            <person name="Wayne K.J."/>
            <person name="Tettelin H."/>
            <person name="Glass J.I."/>
            <person name="Rusch D."/>
            <person name="Podicherti R."/>
            <person name="Tsui H.-C.T."/>
            <person name="Winkler M.E."/>
        </authorList>
    </citation>
    <scope>NUCLEOTIDE SEQUENCE [LARGE SCALE GENOMIC DNA]</scope>
    <source>
        <strain evidence="1 2">C305</strain>
    </source>
</reference>
<organism evidence="1 2">
    <name type="scientific">Brumimicrobium oceani</name>
    <dbReference type="NCBI Taxonomy" id="2100725"/>
    <lineage>
        <taxon>Bacteria</taxon>
        <taxon>Pseudomonadati</taxon>
        <taxon>Bacteroidota</taxon>
        <taxon>Flavobacteriia</taxon>
        <taxon>Flavobacteriales</taxon>
        <taxon>Crocinitomicaceae</taxon>
        <taxon>Brumimicrobium</taxon>
    </lineage>
</organism>
<gene>
    <name evidence="1" type="ORF">DIT68_15345</name>
</gene>
<protein>
    <submittedName>
        <fullName evidence="1">Uncharacterized protein</fullName>
    </submittedName>
</protein>
<proteinExistence type="predicted"/>
<comment type="caution">
    <text evidence="1">The sequence shown here is derived from an EMBL/GenBank/DDBJ whole genome shotgun (WGS) entry which is preliminary data.</text>
</comment>
<dbReference type="EMBL" id="QFRJ01000019">
    <property type="protein sequence ID" value="PWH81309.1"/>
    <property type="molecule type" value="Genomic_DNA"/>
</dbReference>
<sequence>MGEGKVHKAKDTPWDAVLLGSVVCTVMTNIRKKNKTTPMIMSFLCTYGLIVCLKSKLGA</sequence>
<reference evidence="1 2" key="1">
    <citation type="submission" date="2018-05" db="EMBL/GenBank/DDBJ databases">
        <title>Brumimicrobium oceani sp. nov., isolated from coastal sediment.</title>
        <authorList>
            <person name="Kou Y."/>
        </authorList>
    </citation>
    <scope>NUCLEOTIDE SEQUENCE [LARGE SCALE GENOMIC DNA]</scope>
    <source>
        <strain evidence="1 2">C305</strain>
    </source>
</reference>
<dbReference type="Proteomes" id="UP000245370">
    <property type="component" value="Unassembled WGS sequence"/>
</dbReference>
<name>A0A2U2X0L4_9FLAO</name>